<keyword evidence="1" id="KW-1133">Transmembrane helix</keyword>
<keyword evidence="1" id="KW-0472">Membrane</keyword>
<gene>
    <name evidence="2" type="ORF">K435DRAFT_239049</name>
</gene>
<feature type="transmembrane region" description="Helical" evidence="1">
    <location>
        <begin position="86"/>
        <end position="106"/>
    </location>
</feature>
<sequence>MDFGLQIGNSGFPSLLTLGLSTPHKVALLFFGIWQKFSLCLPAIDCVVRLILSTHFLRLGPFDFQWIQVAVIQKLYHTSTSSSPSMFLTLSPPLYFSLPCIILRLLGLQRTTLKPVGFLLRTIYPLSTLRPESTHHSLLRSSFIFPFMQLPCIIFIISIITFSVIALLHRLLSFKQSICINSSVQHLFSLAILSDISYYT</sequence>
<proteinExistence type="predicted"/>
<dbReference type="EMBL" id="ML179062">
    <property type="protein sequence ID" value="THV03831.1"/>
    <property type="molecule type" value="Genomic_DNA"/>
</dbReference>
<protein>
    <submittedName>
        <fullName evidence="2">Uncharacterized protein</fullName>
    </submittedName>
</protein>
<evidence type="ECO:0000256" key="1">
    <source>
        <dbReference type="SAM" id="Phobius"/>
    </source>
</evidence>
<feature type="transmembrane region" description="Helical" evidence="1">
    <location>
        <begin position="143"/>
        <end position="168"/>
    </location>
</feature>
<keyword evidence="1" id="KW-0812">Transmembrane</keyword>
<dbReference type="AlphaFoldDB" id="A0A4S8MME2"/>
<reference evidence="2 3" key="1">
    <citation type="journal article" date="2019" name="Nat. Ecol. Evol.">
        <title>Megaphylogeny resolves global patterns of mushroom evolution.</title>
        <authorList>
            <person name="Varga T."/>
            <person name="Krizsan K."/>
            <person name="Foldi C."/>
            <person name="Dima B."/>
            <person name="Sanchez-Garcia M."/>
            <person name="Sanchez-Ramirez S."/>
            <person name="Szollosi G.J."/>
            <person name="Szarkandi J.G."/>
            <person name="Papp V."/>
            <person name="Albert L."/>
            <person name="Andreopoulos W."/>
            <person name="Angelini C."/>
            <person name="Antonin V."/>
            <person name="Barry K.W."/>
            <person name="Bougher N.L."/>
            <person name="Buchanan P."/>
            <person name="Buyck B."/>
            <person name="Bense V."/>
            <person name="Catcheside P."/>
            <person name="Chovatia M."/>
            <person name="Cooper J."/>
            <person name="Damon W."/>
            <person name="Desjardin D."/>
            <person name="Finy P."/>
            <person name="Geml J."/>
            <person name="Haridas S."/>
            <person name="Hughes K."/>
            <person name="Justo A."/>
            <person name="Karasinski D."/>
            <person name="Kautmanova I."/>
            <person name="Kiss B."/>
            <person name="Kocsube S."/>
            <person name="Kotiranta H."/>
            <person name="LaButti K.M."/>
            <person name="Lechner B.E."/>
            <person name="Liimatainen K."/>
            <person name="Lipzen A."/>
            <person name="Lukacs Z."/>
            <person name="Mihaltcheva S."/>
            <person name="Morgado L.N."/>
            <person name="Niskanen T."/>
            <person name="Noordeloos M.E."/>
            <person name="Ohm R.A."/>
            <person name="Ortiz-Santana B."/>
            <person name="Ovrebo C."/>
            <person name="Racz N."/>
            <person name="Riley R."/>
            <person name="Savchenko A."/>
            <person name="Shiryaev A."/>
            <person name="Soop K."/>
            <person name="Spirin V."/>
            <person name="Szebenyi C."/>
            <person name="Tomsovsky M."/>
            <person name="Tulloss R.E."/>
            <person name="Uehling J."/>
            <person name="Grigoriev I.V."/>
            <person name="Vagvolgyi C."/>
            <person name="Papp T."/>
            <person name="Martin F.M."/>
            <person name="Miettinen O."/>
            <person name="Hibbett D.S."/>
            <person name="Nagy L.G."/>
        </authorList>
    </citation>
    <scope>NUCLEOTIDE SEQUENCE [LARGE SCALE GENOMIC DNA]</scope>
    <source>
        <strain evidence="2 3">CBS 962.96</strain>
    </source>
</reference>
<name>A0A4S8MME2_DENBC</name>
<dbReference type="Proteomes" id="UP000297245">
    <property type="component" value="Unassembled WGS sequence"/>
</dbReference>
<evidence type="ECO:0000313" key="2">
    <source>
        <dbReference type="EMBL" id="THV03831.1"/>
    </source>
</evidence>
<organism evidence="2 3">
    <name type="scientific">Dendrothele bispora (strain CBS 962.96)</name>
    <dbReference type="NCBI Taxonomy" id="1314807"/>
    <lineage>
        <taxon>Eukaryota</taxon>
        <taxon>Fungi</taxon>
        <taxon>Dikarya</taxon>
        <taxon>Basidiomycota</taxon>
        <taxon>Agaricomycotina</taxon>
        <taxon>Agaricomycetes</taxon>
        <taxon>Agaricomycetidae</taxon>
        <taxon>Agaricales</taxon>
        <taxon>Agaricales incertae sedis</taxon>
        <taxon>Dendrothele</taxon>
    </lineage>
</organism>
<keyword evidence="3" id="KW-1185">Reference proteome</keyword>
<evidence type="ECO:0000313" key="3">
    <source>
        <dbReference type="Proteomes" id="UP000297245"/>
    </source>
</evidence>
<accession>A0A4S8MME2</accession>